<dbReference type="InterPro" id="IPR052745">
    <property type="entry name" value="G3P_Oxidase/Oxidoreductase"/>
</dbReference>
<dbReference type="PANTHER" id="PTHR42720">
    <property type="entry name" value="GLYCEROL-3-PHOSPHATE DEHYDROGENASE"/>
    <property type="match status" value="1"/>
</dbReference>
<proteinExistence type="predicted"/>
<gene>
    <name evidence="4" type="ORF">CXZ10_02705</name>
</gene>
<evidence type="ECO:0000259" key="2">
    <source>
        <dbReference type="Pfam" id="PF01266"/>
    </source>
</evidence>
<dbReference type="PANTHER" id="PTHR42720:SF1">
    <property type="entry name" value="GLYCEROL 3-PHOSPHATE OXIDASE"/>
    <property type="match status" value="1"/>
</dbReference>
<sequence length="497" mass="51999">MAGSFGPGPLPDSADVVVIGGGVVGCAIARELSRFDLSVVLIERSPDVATGTSKANSGILHAGFDADPGTWKARLNVRGSRLYAELSEGLGIPRKATGSLVVAKDAAQMETVAELRHRGIDNGVPGLEIWTRDQVIAHEPNISPDMAGALWAPTGAIVCPFLATVGFAENAIRNGVRIVTECTVTGIDMADRQIVGVRTTRGRIATRFVVNAAGLHSGEVARLAGDDSFTIKPRRGEYILFDRSVGQLVNTVLFPTPDKVSKGILVAPTVHGNVFIGPDATEIDDPEDRETTAAGLGGIIAGARRIVPGLPLGTAITEFAGLRAAAGKDFIIGPSPAARGLVHAAGIQSPGLTSAPAIGEVIVEMLQDVGLRLKPKASFVPVNPEKPRFHDLDRESQALLIASDPLFGRVICRCETITEAEIVAAIQSPCGARTVDGVKRRVRAGAGRCQGGFCGPRVTAILARELGIPITAIRKDSIDSWLFLSRATLEAGEASHA</sequence>
<dbReference type="PRINTS" id="PR00420">
    <property type="entry name" value="RNGMNOXGNASE"/>
</dbReference>
<dbReference type="Pfam" id="PF04324">
    <property type="entry name" value="Fer2_BFD"/>
    <property type="match status" value="1"/>
</dbReference>
<dbReference type="Pfam" id="PF01266">
    <property type="entry name" value="DAO"/>
    <property type="match status" value="1"/>
</dbReference>
<dbReference type="Gene3D" id="3.50.50.60">
    <property type="entry name" value="FAD/NAD(P)-binding domain"/>
    <property type="match status" value="1"/>
</dbReference>
<dbReference type="OrthoDB" id="9801699at2"/>
<feature type="domain" description="BFD-like [2Fe-2S]-binding" evidence="3">
    <location>
        <begin position="410"/>
        <end position="464"/>
    </location>
</feature>
<comment type="caution">
    <text evidence="4">The sequence shown here is derived from an EMBL/GenBank/DDBJ whole genome shotgun (WGS) entry which is preliminary data.</text>
</comment>
<dbReference type="InterPro" id="IPR006076">
    <property type="entry name" value="FAD-dep_OxRdtase"/>
</dbReference>
<dbReference type="InterPro" id="IPR041854">
    <property type="entry name" value="BFD-like_2Fe2S-bd_dom_sf"/>
</dbReference>
<dbReference type="Gene3D" id="3.30.9.10">
    <property type="entry name" value="D-Amino Acid Oxidase, subunit A, domain 2"/>
    <property type="match status" value="1"/>
</dbReference>
<dbReference type="EMBL" id="PJNW01000002">
    <property type="protein sequence ID" value="PKR90310.1"/>
    <property type="molecule type" value="Genomic_DNA"/>
</dbReference>
<dbReference type="SUPFAM" id="SSF51905">
    <property type="entry name" value="FAD/NAD(P)-binding domain"/>
    <property type="match status" value="1"/>
</dbReference>
<dbReference type="SUPFAM" id="SSF54373">
    <property type="entry name" value="FAD-linked reductases, C-terminal domain"/>
    <property type="match status" value="1"/>
</dbReference>
<accession>A0A1I4R0A8</accession>
<dbReference type="GO" id="GO:0016491">
    <property type="term" value="F:oxidoreductase activity"/>
    <property type="evidence" value="ECO:0007669"/>
    <property type="project" value="UniProtKB-KW"/>
</dbReference>
<keyword evidence="5" id="KW-1185">Reference proteome</keyword>
<evidence type="ECO:0000259" key="3">
    <source>
        <dbReference type="Pfam" id="PF04324"/>
    </source>
</evidence>
<dbReference type="InterPro" id="IPR036188">
    <property type="entry name" value="FAD/NAD-bd_sf"/>
</dbReference>
<dbReference type="InterPro" id="IPR007419">
    <property type="entry name" value="BFD-like_2Fe2S-bd_dom"/>
</dbReference>
<name>A0A1I4R0A8_9HYPH</name>
<dbReference type="AlphaFoldDB" id="A0A1I4R0A8"/>
<dbReference type="CDD" id="cd19946">
    <property type="entry name" value="GlpA-like_Fer2_BFD-like"/>
    <property type="match status" value="1"/>
</dbReference>
<evidence type="ECO:0000313" key="5">
    <source>
        <dbReference type="Proteomes" id="UP000233491"/>
    </source>
</evidence>
<evidence type="ECO:0000313" key="4">
    <source>
        <dbReference type="EMBL" id="PKR90310.1"/>
    </source>
</evidence>
<evidence type="ECO:0000256" key="1">
    <source>
        <dbReference type="ARBA" id="ARBA00023002"/>
    </source>
</evidence>
<protein>
    <submittedName>
        <fullName evidence="4">FAD/NAD(P)-binding oxidoreductase</fullName>
    </submittedName>
</protein>
<dbReference type="Proteomes" id="UP000233491">
    <property type="component" value="Unassembled WGS sequence"/>
</dbReference>
<feature type="domain" description="FAD dependent oxidoreductase" evidence="2">
    <location>
        <begin position="15"/>
        <end position="365"/>
    </location>
</feature>
<reference evidence="4 5" key="1">
    <citation type="submission" date="2017-12" db="EMBL/GenBank/DDBJ databases">
        <title>Anaerobic carbon monoxide metabolism by Pleomorphomonas carboxyditropha sp. nov., a new mesophilic hydrogenogenic carboxidotroph.</title>
        <authorList>
            <person name="Esquivel-Elizondo S."/>
            <person name="Krajmalnik-Brown R."/>
        </authorList>
    </citation>
    <scope>NUCLEOTIDE SEQUENCE [LARGE SCALE GENOMIC DNA]</scope>
    <source>
        <strain evidence="4 5">R5-392</strain>
    </source>
</reference>
<keyword evidence="1" id="KW-0560">Oxidoreductase</keyword>
<organism evidence="4 5">
    <name type="scientific">Pleomorphomonas diazotrophica</name>
    <dbReference type="NCBI Taxonomy" id="1166257"/>
    <lineage>
        <taxon>Bacteria</taxon>
        <taxon>Pseudomonadati</taxon>
        <taxon>Pseudomonadota</taxon>
        <taxon>Alphaproteobacteria</taxon>
        <taxon>Hyphomicrobiales</taxon>
        <taxon>Pleomorphomonadaceae</taxon>
        <taxon>Pleomorphomonas</taxon>
    </lineage>
</organism>
<dbReference type="Gene3D" id="1.10.10.1100">
    <property type="entry name" value="BFD-like [2Fe-2S]-binding domain"/>
    <property type="match status" value="1"/>
</dbReference>